<dbReference type="InterPro" id="IPR036055">
    <property type="entry name" value="LDL_receptor-like_sf"/>
</dbReference>
<keyword evidence="6" id="KW-0472">Membrane</keyword>
<dbReference type="InterPro" id="IPR002172">
    <property type="entry name" value="LDrepeatLR_classA_rpt"/>
</dbReference>
<dbReference type="GO" id="GO:0012505">
    <property type="term" value="C:endomembrane system"/>
    <property type="evidence" value="ECO:0007669"/>
    <property type="project" value="UniProtKB-SubCell"/>
</dbReference>
<feature type="disulfide bond" evidence="8">
    <location>
        <begin position="74"/>
        <end position="92"/>
    </location>
</feature>
<evidence type="ECO:0000256" key="1">
    <source>
        <dbReference type="ARBA" id="ARBA00004167"/>
    </source>
</evidence>
<dbReference type="SMART" id="SM00192">
    <property type="entry name" value="LDLa"/>
    <property type="match status" value="2"/>
</dbReference>
<dbReference type="PANTHER" id="PTHR24270">
    <property type="entry name" value="LOW-DENSITY LIPOPROTEIN RECEPTOR-RELATED"/>
    <property type="match status" value="1"/>
</dbReference>
<dbReference type="CDD" id="cd00112">
    <property type="entry name" value="LDLa"/>
    <property type="match status" value="2"/>
</dbReference>
<sequence length="112" mass="12231">PDSTDEWADCAEVGERVCRPGQFQCAGSHKCIPLGWICDGEPDCGTSNEQVDNSDEDPHRCEKGSLCMWNMARCKEGECLEIQKFCDGVGDCHDGSDEGTHCSNRAGCDNLK</sequence>
<dbReference type="GO" id="GO:0016192">
    <property type="term" value="P:vesicle-mediated transport"/>
    <property type="evidence" value="ECO:0007669"/>
    <property type="project" value="UniProtKB-ARBA"/>
</dbReference>
<dbReference type="AlphaFoldDB" id="A0A1B6LPS4"/>
<dbReference type="PANTHER" id="PTHR24270:SF59">
    <property type="entry name" value="LDL RECEPTOR REPEAT-CONTAINING PROTEIN EGG-1-RELATED"/>
    <property type="match status" value="1"/>
</dbReference>
<feature type="non-terminal residue" evidence="9">
    <location>
        <position position="112"/>
    </location>
</feature>
<dbReference type="PRINTS" id="PR00261">
    <property type="entry name" value="LDLRECEPTOR"/>
</dbReference>
<dbReference type="PROSITE" id="PS50068">
    <property type="entry name" value="LDLRA_2"/>
    <property type="match status" value="2"/>
</dbReference>
<evidence type="ECO:0000256" key="7">
    <source>
        <dbReference type="ARBA" id="ARBA00023157"/>
    </source>
</evidence>
<evidence type="ECO:0000256" key="2">
    <source>
        <dbReference type="ARBA" id="ARBA00004308"/>
    </source>
</evidence>
<evidence type="ECO:0000256" key="6">
    <source>
        <dbReference type="ARBA" id="ARBA00023136"/>
    </source>
</evidence>
<dbReference type="SUPFAM" id="SSF57424">
    <property type="entry name" value="LDL receptor-like module"/>
    <property type="match status" value="2"/>
</dbReference>
<feature type="non-terminal residue" evidence="9">
    <location>
        <position position="1"/>
    </location>
</feature>
<feature type="disulfide bond" evidence="8">
    <location>
        <begin position="67"/>
        <end position="79"/>
    </location>
</feature>
<reference evidence="9" key="1">
    <citation type="submission" date="2015-11" db="EMBL/GenBank/DDBJ databases">
        <title>De novo transcriptome assembly of four potential Pierce s Disease insect vectors from Arizona vineyards.</title>
        <authorList>
            <person name="Tassone E.E."/>
        </authorList>
    </citation>
    <scope>NUCLEOTIDE SEQUENCE</scope>
</reference>
<comment type="caution">
    <text evidence="8">Lacks conserved residue(s) required for the propagation of feature annotation.</text>
</comment>
<evidence type="ECO:0000256" key="5">
    <source>
        <dbReference type="ARBA" id="ARBA00022989"/>
    </source>
</evidence>
<dbReference type="GO" id="GO:0005886">
    <property type="term" value="C:plasma membrane"/>
    <property type="evidence" value="ECO:0007669"/>
    <property type="project" value="TreeGrafter"/>
</dbReference>
<evidence type="ECO:0000256" key="3">
    <source>
        <dbReference type="ARBA" id="ARBA00022692"/>
    </source>
</evidence>
<keyword evidence="7 8" id="KW-1015">Disulfide bond</keyword>
<keyword evidence="5" id="KW-1133">Transmembrane helix</keyword>
<evidence type="ECO:0000256" key="8">
    <source>
        <dbReference type="PROSITE-ProRule" id="PRU00124"/>
    </source>
</evidence>
<proteinExistence type="predicted"/>
<evidence type="ECO:0000256" key="4">
    <source>
        <dbReference type="ARBA" id="ARBA00022737"/>
    </source>
</evidence>
<keyword evidence="3" id="KW-0812">Transmembrane</keyword>
<name>A0A1B6LPS4_9HEMI</name>
<dbReference type="InterPro" id="IPR023415">
    <property type="entry name" value="LDLR_class-A_CS"/>
</dbReference>
<dbReference type="Gene3D" id="4.10.400.10">
    <property type="entry name" value="Low-density Lipoprotein Receptor"/>
    <property type="match status" value="2"/>
</dbReference>
<dbReference type="EMBL" id="GEBQ01014216">
    <property type="protein sequence ID" value="JAT25761.1"/>
    <property type="molecule type" value="Transcribed_RNA"/>
</dbReference>
<dbReference type="PROSITE" id="PS01209">
    <property type="entry name" value="LDLRA_1"/>
    <property type="match status" value="1"/>
</dbReference>
<accession>A0A1B6LPS4</accession>
<keyword evidence="4" id="KW-0677">Repeat</keyword>
<protein>
    <submittedName>
        <fullName evidence="9">Uncharacterized protein</fullName>
    </submittedName>
</protein>
<comment type="subcellular location">
    <subcellularLocation>
        <location evidence="2">Endomembrane system</location>
    </subcellularLocation>
    <subcellularLocation>
        <location evidence="1">Membrane</location>
        <topology evidence="1">Single-pass membrane protein</topology>
    </subcellularLocation>
</comment>
<organism evidence="9">
    <name type="scientific">Graphocephala atropunctata</name>
    <dbReference type="NCBI Taxonomy" id="36148"/>
    <lineage>
        <taxon>Eukaryota</taxon>
        <taxon>Metazoa</taxon>
        <taxon>Ecdysozoa</taxon>
        <taxon>Arthropoda</taxon>
        <taxon>Hexapoda</taxon>
        <taxon>Insecta</taxon>
        <taxon>Pterygota</taxon>
        <taxon>Neoptera</taxon>
        <taxon>Paraneoptera</taxon>
        <taxon>Hemiptera</taxon>
        <taxon>Auchenorrhyncha</taxon>
        <taxon>Membracoidea</taxon>
        <taxon>Cicadellidae</taxon>
        <taxon>Cicadellinae</taxon>
        <taxon>Cicadellini</taxon>
        <taxon>Graphocephala</taxon>
    </lineage>
</organism>
<dbReference type="Pfam" id="PF00057">
    <property type="entry name" value="Ldl_recept_a"/>
    <property type="match status" value="2"/>
</dbReference>
<dbReference type="InterPro" id="IPR050685">
    <property type="entry name" value="LDLR"/>
</dbReference>
<gene>
    <name evidence="9" type="ORF">g.149</name>
</gene>
<evidence type="ECO:0000313" key="9">
    <source>
        <dbReference type="EMBL" id="JAT25761.1"/>
    </source>
</evidence>